<dbReference type="Gene3D" id="3.40.1000.10">
    <property type="entry name" value="Mog1/PsbP, alpha/beta/alpha sandwich"/>
    <property type="match status" value="1"/>
</dbReference>
<dbReference type="Pfam" id="PF01789">
    <property type="entry name" value="PsbP"/>
    <property type="match status" value="1"/>
</dbReference>
<dbReference type="InterPro" id="IPR016123">
    <property type="entry name" value="Mog1/PsbP_a/b/a-sand"/>
</dbReference>
<dbReference type="PANTHER" id="PTHR31407:SF16">
    <property type="entry name" value="PSBP DOMAIN-CONTAINING PROTEIN 7, CHLOROPLASTIC"/>
    <property type="match status" value="1"/>
</dbReference>
<accession>A0A836C6X8</accession>
<feature type="domain" description="PsbP C-terminal" evidence="1">
    <location>
        <begin position="55"/>
        <end position="193"/>
    </location>
</feature>
<evidence type="ECO:0000259" key="1">
    <source>
        <dbReference type="Pfam" id="PF01789"/>
    </source>
</evidence>
<dbReference type="GO" id="GO:0009523">
    <property type="term" value="C:photosystem II"/>
    <property type="evidence" value="ECO:0007669"/>
    <property type="project" value="InterPro"/>
</dbReference>
<comment type="caution">
    <text evidence="2">The sequence shown here is derived from an EMBL/GenBank/DDBJ whole genome shotgun (WGS) entry which is preliminary data.</text>
</comment>
<keyword evidence="3" id="KW-1185">Reference proteome</keyword>
<dbReference type="AlphaFoldDB" id="A0A836C6X8"/>
<dbReference type="PROSITE" id="PS51318">
    <property type="entry name" value="TAT"/>
    <property type="match status" value="1"/>
</dbReference>
<gene>
    <name evidence="2" type="ORF">JKP88DRAFT_203683</name>
</gene>
<sequence>MQQQQPAQSAATRRTFVTDAVSAASAIAIAAAVPAVASAETVEVPRTTSRLGGLLEPYSDTGRAFKMFKPLGWNKFDAIPGEYDVKFTDIINPAEILTLSTTAVKSETTLEALGDVTALGEKLAKGRGAQLVGARDRRTDGIRFYDLEFVTERLHVLRTLCVYRGRLWSLEATTTARAWPKREATYRAVVDGFVPRL</sequence>
<dbReference type="SUPFAM" id="SSF55724">
    <property type="entry name" value="Mog1p/PsbP-like"/>
    <property type="match status" value="1"/>
</dbReference>
<evidence type="ECO:0000313" key="2">
    <source>
        <dbReference type="EMBL" id="KAG5175330.1"/>
    </source>
</evidence>
<dbReference type="NCBIfam" id="NF040946">
    <property type="entry name" value="PSII_PsbP"/>
    <property type="match status" value="1"/>
</dbReference>
<protein>
    <submittedName>
        <fullName evidence="2">PsbP-domain-containing protein</fullName>
    </submittedName>
</protein>
<dbReference type="GO" id="GO:0005509">
    <property type="term" value="F:calcium ion binding"/>
    <property type="evidence" value="ECO:0007669"/>
    <property type="project" value="InterPro"/>
</dbReference>
<dbReference type="InterPro" id="IPR002683">
    <property type="entry name" value="PsbP_C"/>
</dbReference>
<dbReference type="OrthoDB" id="2014109at2759"/>
<evidence type="ECO:0000313" key="3">
    <source>
        <dbReference type="Proteomes" id="UP000664859"/>
    </source>
</evidence>
<proteinExistence type="predicted"/>
<reference evidence="2" key="1">
    <citation type="submission" date="2021-02" db="EMBL/GenBank/DDBJ databases">
        <title>First Annotated Genome of the Yellow-green Alga Tribonema minus.</title>
        <authorList>
            <person name="Mahan K.M."/>
        </authorList>
    </citation>
    <scope>NUCLEOTIDE SEQUENCE</scope>
    <source>
        <strain evidence="2">UTEX B ZZ1240</strain>
    </source>
</reference>
<dbReference type="EMBL" id="JAFCMP010000551">
    <property type="protein sequence ID" value="KAG5175330.1"/>
    <property type="molecule type" value="Genomic_DNA"/>
</dbReference>
<dbReference type="InterPro" id="IPR006311">
    <property type="entry name" value="TAT_signal"/>
</dbReference>
<dbReference type="GO" id="GO:0015979">
    <property type="term" value="P:photosynthesis"/>
    <property type="evidence" value="ECO:0007669"/>
    <property type="project" value="InterPro"/>
</dbReference>
<name>A0A836C6X8_9STRA</name>
<organism evidence="2 3">
    <name type="scientific">Tribonema minus</name>
    <dbReference type="NCBI Taxonomy" id="303371"/>
    <lineage>
        <taxon>Eukaryota</taxon>
        <taxon>Sar</taxon>
        <taxon>Stramenopiles</taxon>
        <taxon>Ochrophyta</taxon>
        <taxon>PX clade</taxon>
        <taxon>Xanthophyceae</taxon>
        <taxon>Tribonematales</taxon>
        <taxon>Tribonemataceae</taxon>
        <taxon>Tribonema</taxon>
    </lineage>
</organism>
<dbReference type="GO" id="GO:0019898">
    <property type="term" value="C:extrinsic component of membrane"/>
    <property type="evidence" value="ECO:0007669"/>
    <property type="project" value="InterPro"/>
</dbReference>
<dbReference type="Proteomes" id="UP000664859">
    <property type="component" value="Unassembled WGS sequence"/>
</dbReference>
<dbReference type="PANTHER" id="PTHR31407">
    <property type="match status" value="1"/>
</dbReference>